<protein>
    <submittedName>
        <fullName evidence="3">Na+/melibiose symporter-like transporter</fullName>
    </submittedName>
</protein>
<sequence length="421" mass="43489">MTVAAEAETAQAGHRYPRVSLYALMLASAGIPLYIHLPRFASVHLEVGLATIGTLLLAIRLVDLVQDPALGWAIDRWPQAQPLFAMIAAAGLAAGFPLLFLLEPGGAVLWQLLAVLVLLFSAYSLGMILLYGRSATLARSSDPRDLVTLAAWREAGMLGGVVLAAMAPALLASEGDGTSGYGAYGVLLGSVACLVAILTLPMWRRPVLPGAALSLAGLRKAGAMRLLALALVNSLPVAITSTLFLFFVEDRLMLPGLAGPFLVLFFVCAGLSVPAWAWLVNRIGARTVLLVAMPLAILGFVGAGFLGPGNSVAFAVICVISGAALGADMVVLPAMFSIALTRAGLNASAAFGIWSFAGKLGLALAAFLVLPALQASGFAPGEDNTPDAIGALTIAYAFVPCILKLLAMGFVLALPTEDTTQ</sequence>
<dbReference type="Proteomes" id="UP000239480">
    <property type="component" value="Unassembled WGS sequence"/>
</dbReference>
<feature type="transmembrane region" description="Helical" evidence="2">
    <location>
        <begin position="224"/>
        <end position="248"/>
    </location>
</feature>
<feature type="transmembrane region" description="Helical" evidence="2">
    <location>
        <begin position="19"/>
        <end position="37"/>
    </location>
</feature>
<keyword evidence="2" id="KW-1133">Transmembrane helix</keyword>
<dbReference type="InterPro" id="IPR036259">
    <property type="entry name" value="MFS_trans_sf"/>
</dbReference>
<evidence type="ECO:0000313" key="3">
    <source>
        <dbReference type="EMBL" id="PRY22543.1"/>
    </source>
</evidence>
<feature type="transmembrane region" description="Helical" evidence="2">
    <location>
        <begin position="351"/>
        <end position="373"/>
    </location>
</feature>
<dbReference type="PANTHER" id="PTHR11328:SF24">
    <property type="entry name" value="MAJOR FACILITATOR SUPERFAMILY (MFS) PROFILE DOMAIN-CONTAINING PROTEIN"/>
    <property type="match status" value="1"/>
</dbReference>
<dbReference type="PANTHER" id="PTHR11328">
    <property type="entry name" value="MAJOR FACILITATOR SUPERFAMILY DOMAIN-CONTAINING PROTEIN"/>
    <property type="match status" value="1"/>
</dbReference>
<keyword evidence="2" id="KW-0812">Transmembrane</keyword>
<dbReference type="SUPFAM" id="SSF103473">
    <property type="entry name" value="MFS general substrate transporter"/>
    <property type="match status" value="1"/>
</dbReference>
<dbReference type="GO" id="GO:0008643">
    <property type="term" value="P:carbohydrate transport"/>
    <property type="evidence" value="ECO:0007669"/>
    <property type="project" value="InterPro"/>
</dbReference>
<accession>A0A2T0RN54</accession>
<gene>
    <name evidence="3" type="ORF">CLV78_10683</name>
</gene>
<dbReference type="GO" id="GO:0005886">
    <property type="term" value="C:plasma membrane"/>
    <property type="evidence" value="ECO:0007669"/>
    <property type="project" value="TreeGrafter"/>
</dbReference>
<feature type="transmembrane region" description="Helical" evidence="2">
    <location>
        <begin position="151"/>
        <end position="171"/>
    </location>
</feature>
<feature type="transmembrane region" description="Helical" evidence="2">
    <location>
        <begin position="108"/>
        <end position="131"/>
    </location>
</feature>
<comment type="similarity">
    <text evidence="1">Belongs to the sodium:galactoside symporter (TC 2.A.2) family.</text>
</comment>
<dbReference type="InterPro" id="IPR039672">
    <property type="entry name" value="MFS_2"/>
</dbReference>
<dbReference type="EMBL" id="PVTD01000006">
    <property type="protein sequence ID" value="PRY22543.1"/>
    <property type="molecule type" value="Genomic_DNA"/>
</dbReference>
<proteinExistence type="inferred from homology"/>
<feature type="transmembrane region" description="Helical" evidence="2">
    <location>
        <begin position="43"/>
        <end position="62"/>
    </location>
</feature>
<reference evidence="3 4" key="1">
    <citation type="submission" date="2018-03" db="EMBL/GenBank/DDBJ databases">
        <title>Genomic Encyclopedia of Archaeal and Bacterial Type Strains, Phase II (KMG-II): from individual species to whole genera.</title>
        <authorList>
            <person name="Goeker M."/>
        </authorList>
    </citation>
    <scope>NUCLEOTIDE SEQUENCE [LARGE SCALE GENOMIC DNA]</scope>
    <source>
        <strain evidence="3 4">DSM 29328</strain>
    </source>
</reference>
<evidence type="ECO:0000256" key="1">
    <source>
        <dbReference type="ARBA" id="ARBA00009617"/>
    </source>
</evidence>
<dbReference type="Gene3D" id="1.20.1250.20">
    <property type="entry name" value="MFS general substrate transporter like domains"/>
    <property type="match status" value="2"/>
</dbReference>
<evidence type="ECO:0000313" key="4">
    <source>
        <dbReference type="Proteomes" id="UP000239480"/>
    </source>
</evidence>
<feature type="transmembrane region" description="Helical" evidence="2">
    <location>
        <begin position="83"/>
        <end position="102"/>
    </location>
</feature>
<keyword evidence="2" id="KW-0472">Membrane</keyword>
<feature type="transmembrane region" description="Helical" evidence="2">
    <location>
        <begin position="260"/>
        <end position="280"/>
    </location>
</feature>
<dbReference type="Pfam" id="PF13347">
    <property type="entry name" value="MFS_2"/>
    <property type="match status" value="1"/>
</dbReference>
<keyword evidence="4" id="KW-1185">Reference proteome</keyword>
<name>A0A2T0RN54_9RHOB</name>
<dbReference type="OrthoDB" id="181905at2"/>
<evidence type="ECO:0000256" key="2">
    <source>
        <dbReference type="SAM" id="Phobius"/>
    </source>
</evidence>
<comment type="caution">
    <text evidence="3">The sequence shown here is derived from an EMBL/GenBank/DDBJ whole genome shotgun (WGS) entry which is preliminary data.</text>
</comment>
<dbReference type="GO" id="GO:0015293">
    <property type="term" value="F:symporter activity"/>
    <property type="evidence" value="ECO:0007669"/>
    <property type="project" value="InterPro"/>
</dbReference>
<feature type="transmembrane region" description="Helical" evidence="2">
    <location>
        <begin position="393"/>
        <end position="414"/>
    </location>
</feature>
<dbReference type="RefSeq" id="WP_106205624.1">
    <property type="nucleotide sequence ID" value="NZ_PVTD01000006.1"/>
</dbReference>
<organism evidence="3 4">
    <name type="scientific">Aliiruegeria haliotis</name>
    <dbReference type="NCBI Taxonomy" id="1280846"/>
    <lineage>
        <taxon>Bacteria</taxon>
        <taxon>Pseudomonadati</taxon>
        <taxon>Pseudomonadota</taxon>
        <taxon>Alphaproteobacteria</taxon>
        <taxon>Rhodobacterales</taxon>
        <taxon>Roseobacteraceae</taxon>
        <taxon>Aliiruegeria</taxon>
    </lineage>
</organism>
<feature type="transmembrane region" description="Helical" evidence="2">
    <location>
        <begin position="183"/>
        <end position="203"/>
    </location>
</feature>
<feature type="transmembrane region" description="Helical" evidence="2">
    <location>
        <begin position="287"/>
        <end position="306"/>
    </location>
</feature>
<dbReference type="AlphaFoldDB" id="A0A2T0RN54"/>
<feature type="transmembrane region" description="Helical" evidence="2">
    <location>
        <begin position="312"/>
        <end position="339"/>
    </location>
</feature>